<dbReference type="InterPro" id="IPR023801">
    <property type="entry name" value="His_deacetylse_dom"/>
</dbReference>
<dbReference type="SUPFAM" id="SSF52768">
    <property type="entry name" value="Arginase/deacetylase"/>
    <property type="match status" value="1"/>
</dbReference>
<dbReference type="PRINTS" id="PR01270">
    <property type="entry name" value="HDASUPER"/>
</dbReference>
<dbReference type="CDD" id="cd09993">
    <property type="entry name" value="HDAC_classIV"/>
    <property type="match status" value="1"/>
</dbReference>
<dbReference type="OrthoDB" id="437693at2759"/>
<dbReference type="InterPro" id="IPR023696">
    <property type="entry name" value="Ureohydrolase_dom_sf"/>
</dbReference>
<dbReference type="AlphaFoldDB" id="A0A2T7F3R0"/>
<dbReference type="GO" id="GO:0040029">
    <property type="term" value="P:epigenetic regulation of gene expression"/>
    <property type="evidence" value="ECO:0007669"/>
    <property type="project" value="TreeGrafter"/>
</dbReference>
<reference evidence="4 5" key="1">
    <citation type="submission" date="2018-04" db="EMBL/GenBank/DDBJ databases">
        <title>WGS assembly of Panicum hallii var. hallii HAL2.</title>
        <authorList>
            <person name="Lovell J."/>
            <person name="Jenkins J."/>
            <person name="Lowry D."/>
            <person name="Mamidi S."/>
            <person name="Sreedasyam A."/>
            <person name="Weng X."/>
            <person name="Barry K."/>
            <person name="Bonette J."/>
            <person name="Campitelli B."/>
            <person name="Daum C."/>
            <person name="Gordon S."/>
            <person name="Gould B."/>
            <person name="Lipzen A."/>
            <person name="MacQueen A."/>
            <person name="Palacio-Mejia J."/>
            <person name="Plott C."/>
            <person name="Shakirov E."/>
            <person name="Shu S."/>
            <person name="Yoshinaga Y."/>
            <person name="Zane M."/>
            <person name="Rokhsar D."/>
            <person name="Grimwood J."/>
            <person name="Schmutz J."/>
            <person name="Juenger T."/>
        </authorList>
    </citation>
    <scope>NUCLEOTIDE SEQUENCE [LARGE SCALE GENOMIC DNA]</scope>
    <source>
        <strain evidence="5">cv. HAL2</strain>
    </source>
</reference>
<feature type="domain" description="Histone deacetylase" evidence="3">
    <location>
        <begin position="115"/>
        <end position="315"/>
    </location>
</feature>
<dbReference type="PANTHER" id="PTHR10625:SF20">
    <property type="entry name" value="HISTONE DEACETYLASE DOMAIN-CONTAINING PROTEIN"/>
    <property type="match status" value="1"/>
</dbReference>
<dbReference type="InterPro" id="IPR000286">
    <property type="entry name" value="HDACs"/>
</dbReference>
<evidence type="ECO:0000256" key="2">
    <source>
        <dbReference type="ARBA" id="ARBA00022801"/>
    </source>
</evidence>
<dbReference type="GO" id="GO:0016787">
    <property type="term" value="F:hydrolase activity"/>
    <property type="evidence" value="ECO:0007669"/>
    <property type="project" value="UniProtKB-KW"/>
</dbReference>
<dbReference type="Gramene" id="PUZ74719">
    <property type="protein sequence ID" value="PUZ74719"/>
    <property type="gene ID" value="GQ55_1G088400"/>
</dbReference>
<sequence>MASASGSGAPAAAEALRRRRILSSRLYLDDVPSSSSKAPVVYSPAYDISFNGMEKQHPFDSSKWGRVRNSLEDAGLLQSDRIVEPLEASEDDLLVVHSESYLNSLESSEKVARIVEVGGSVLSAKLALEKGWAINIGGGFHHCSAQEGGGFCAYADISLCINFAFIRLNISRVTIIDLDAHQGNGHEKDFGSDGRVYTLDMYNSGIYPFDHVAKKYIDQKVELDSGTKTEDYLENLDKALKVAQSRFRPQLIVYNAGTDILDGDPLGRLKVSPEGVAIRDEQVFRFAKDQNIPILMLTSGGYMKSSARVIADSIINLSKKNLIDIGTRCIEVE</sequence>
<evidence type="ECO:0000313" key="4">
    <source>
        <dbReference type="EMBL" id="PUZ74719.1"/>
    </source>
</evidence>
<dbReference type="Proteomes" id="UP000244336">
    <property type="component" value="Chromosome 1"/>
</dbReference>
<dbReference type="Gene3D" id="3.40.800.20">
    <property type="entry name" value="Histone deacetylase domain"/>
    <property type="match status" value="1"/>
</dbReference>
<evidence type="ECO:0000259" key="3">
    <source>
        <dbReference type="Pfam" id="PF00850"/>
    </source>
</evidence>
<organism evidence="4 5">
    <name type="scientific">Panicum hallii var. hallii</name>
    <dbReference type="NCBI Taxonomy" id="1504633"/>
    <lineage>
        <taxon>Eukaryota</taxon>
        <taxon>Viridiplantae</taxon>
        <taxon>Streptophyta</taxon>
        <taxon>Embryophyta</taxon>
        <taxon>Tracheophyta</taxon>
        <taxon>Spermatophyta</taxon>
        <taxon>Magnoliopsida</taxon>
        <taxon>Liliopsida</taxon>
        <taxon>Poales</taxon>
        <taxon>Poaceae</taxon>
        <taxon>PACMAD clade</taxon>
        <taxon>Panicoideae</taxon>
        <taxon>Panicodae</taxon>
        <taxon>Paniceae</taxon>
        <taxon>Panicinae</taxon>
        <taxon>Panicum</taxon>
        <taxon>Panicum sect. Panicum</taxon>
    </lineage>
</organism>
<proteinExistence type="predicted"/>
<dbReference type="GO" id="GO:0004407">
    <property type="term" value="F:histone deacetylase activity"/>
    <property type="evidence" value="ECO:0007669"/>
    <property type="project" value="InterPro"/>
</dbReference>
<accession>A0A2T7F3R0</accession>
<dbReference type="GO" id="GO:0000118">
    <property type="term" value="C:histone deacetylase complex"/>
    <property type="evidence" value="ECO:0007669"/>
    <property type="project" value="TreeGrafter"/>
</dbReference>
<dbReference type="InterPro" id="IPR037138">
    <property type="entry name" value="His_deacetylse_dom_sf"/>
</dbReference>
<protein>
    <recommendedName>
        <fullName evidence="3">Histone deacetylase domain-containing protein</fullName>
    </recommendedName>
</protein>
<evidence type="ECO:0000256" key="1">
    <source>
        <dbReference type="ARBA" id="ARBA00001947"/>
    </source>
</evidence>
<dbReference type="Pfam" id="PF00850">
    <property type="entry name" value="Hist_deacetyl"/>
    <property type="match status" value="1"/>
</dbReference>
<dbReference type="EMBL" id="CM009749">
    <property type="protein sequence ID" value="PUZ74719.1"/>
    <property type="molecule type" value="Genomic_DNA"/>
</dbReference>
<evidence type="ECO:0000313" key="5">
    <source>
        <dbReference type="Proteomes" id="UP000244336"/>
    </source>
</evidence>
<name>A0A2T7F3R0_9POAL</name>
<keyword evidence="2" id="KW-0378">Hydrolase</keyword>
<gene>
    <name evidence="4" type="ORF">GQ55_1G088400</name>
</gene>
<dbReference type="InterPro" id="IPR044150">
    <property type="entry name" value="HDAC_classIV"/>
</dbReference>
<comment type="cofactor">
    <cofactor evidence="1">
        <name>Zn(2+)</name>
        <dbReference type="ChEBI" id="CHEBI:29105"/>
    </cofactor>
</comment>
<keyword evidence="5" id="KW-1185">Reference proteome</keyword>
<dbReference type="PANTHER" id="PTHR10625">
    <property type="entry name" value="HISTONE DEACETYLASE HDAC1-RELATED"/>
    <property type="match status" value="1"/>
</dbReference>